<feature type="transmembrane region" description="Helical" evidence="10">
    <location>
        <begin position="458"/>
        <end position="476"/>
    </location>
</feature>
<dbReference type="STRING" id="1666911.HLUCCA11_06095"/>
<evidence type="ECO:0000256" key="1">
    <source>
        <dbReference type="ARBA" id="ARBA00004651"/>
    </source>
</evidence>
<feature type="transmembrane region" description="Helical" evidence="10">
    <location>
        <begin position="113"/>
        <end position="133"/>
    </location>
</feature>
<feature type="transmembrane region" description="Helical" evidence="10">
    <location>
        <begin position="377"/>
        <end position="394"/>
    </location>
</feature>
<evidence type="ECO:0000256" key="2">
    <source>
        <dbReference type="ARBA" id="ARBA00010323"/>
    </source>
</evidence>
<evidence type="ECO:0000313" key="12">
    <source>
        <dbReference type="Proteomes" id="UP000050465"/>
    </source>
</evidence>
<organism evidence="11 12">
    <name type="scientific">Phormidesmis priestleyi Ana</name>
    <dbReference type="NCBI Taxonomy" id="1666911"/>
    <lineage>
        <taxon>Bacteria</taxon>
        <taxon>Bacillati</taxon>
        <taxon>Cyanobacteriota</taxon>
        <taxon>Cyanophyceae</taxon>
        <taxon>Leptolyngbyales</taxon>
        <taxon>Leptolyngbyaceae</taxon>
        <taxon>Phormidesmis</taxon>
    </lineage>
</organism>
<dbReference type="InterPro" id="IPR024194">
    <property type="entry name" value="Ac/AlaTfrase_AlgI/DltB"/>
</dbReference>
<reference evidence="11 12" key="1">
    <citation type="submission" date="2015-09" db="EMBL/GenBank/DDBJ databases">
        <title>Identification and resolution of microdiversity through metagenomic sequencing of parallel consortia.</title>
        <authorList>
            <person name="Nelson W.C."/>
            <person name="Romine M.F."/>
            <person name="Lindemann S.R."/>
        </authorList>
    </citation>
    <scope>NUCLEOTIDE SEQUENCE [LARGE SCALE GENOMIC DNA]</scope>
    <source>
        <strain evidence="11">Ana</strain>
    </source>
</reference>
<gene>
    <name evidence="11" type="ORF">HLUCCA11_06095</name>
</gene>
<evidence type="ECO:0000256" key="5">
    <source>
        <dbReference type="ARBA" id="ARBA00022692"/>
    </source>
</evidence>
<comment type="caution">
    <text evidence="11">The sequence shown here is derived from an EMBL/GenBank/DDBJ whole genome shotgun (WGS) entry which is preliminary data.</text>
</comment>
<dbReference type="PANTHER" id="PTHR13285">
    <property type="entry name" value="ACYLTRANSFERASE"/>
    <property type="match status" value="1"/>
</dbReference>
<keyword evidence="8 9" id="KW-0012">Acyltransferase</keyword>
<protein>
    <submittedName>
        <fullName evidence="11">Putative membrane protein involved in D-alanine export</fullName>
    </submittedName>
</protein>
<dbReference type="Pfam" id="PF03062">
    <property type="entry name" value="MBOAT"/>
    <property type="match status" value="1"/>
</dbReference>
<keyword evidence="6 10" id="KW-1133">Transmembrane helix</keyword>
<name>A0A0P7ZN09_9CYAN</name>
<evidence type="ECO:0000256" key="3">
    <source>
        <dbReference type="ARBA" id="ARBA00022475"/>
    </source>
</evidence>
<feature type="transmembrane region" description="Helical" evidence="10">
    <location>
        <begin position="72"/>
        <end position="93"/>
    </location>
</feature>
<feature type="transmembrane region" description="Helical" evidence="10">
    <location>
        <begin position="184"/>
        <end position="207"/>
    </location>
</feature>
<dbReference type="AlphaFoldDB" id="A0A0P7ZN09"/>
<keyword evidence="5 10" id="KW-0812">Transmembrane</keyword>
<evidence type="ECO:0000256" key="8">
    <source>
        <dbReference type="ARBA" id="ARBA00023315"/>
    </source>
</evidence>
<dbReference type="GO" id="GO:0016746">
    <property type="term" value="F:acyltransferase activity"/>
    <property type="evidence" value="ECO:0007669"/>
    <property type="project" value="UniProtKB-KW"/>
</dbReference>
<evidence type="ECO:0000256" key="6">
    <source>
        <dbReference type="ARBA" id="ARBA00022989"/>
    </source>
</evidence>
<dbReference type="InterPro" id="IPR028362">
    <property type="entry name" value="AlgI"/>
</dbReference>
<accession>A0A0P7ZN09</accession>
<keyword evidence="3 9" id="KW-1003">Cell membrane</keyword>
<dbReference type="PANTHER" id="PTHR13285:SF23">
    <property type="entry name" value="TEICHOIC ACID D-ALANYLTRANSFERASE"/>
    <property type="match status" value="1"/>
</dbReference>
<evidence type="ECO:0000256" key="10">
    <source>
        <dbReference type="SAM" id="Phobius"/>
    </source>
</evidence>
<evidence type="ECO:0000256" key="4">
    <source>
        <dbReference type="ARBA" id="ARBA00022679"/>
    </source>
</evidence>
<evidence type="ECO:0000313" key="11">
    <source>
        <dbReference type="EMBL" id="KPQ36430.1"/>
    </source>
</evidence>
<dbReference type="Proteomes" id="UP000050465">
    <property type="component" value="Unassembled WGS sequence"/>
</dbReference>
<dbReference type="PIRSF" id="PIRSF500217">
    <property type="entry name" value="AlgI"/>
    <property type="match status" value="1"/>
</dbReference>
<comment type="similarity">
    <text evidence="2 9">Belongs to the membrane-bound acyltransferase family.</text>
</comment>
<feature type="transmembrane region" description="Helical" evidence="10">
    <location>
        <begin position="252"/>
        <end position="271"/>
    </location>
</feature>
<feature type="transmembrane region" description="Helical" evidence="10">
    <location>
        <begin position="319"/>
        <end position="340"/>
    </location>
</feature>
<dbReference type="GO" id="GO:0042121">
    <property type="term" value="P:alginic acid biosynthetic process"/>
    <property type="evidence" value="ECO:0007669"/>
    <property type="project" value="InterPro"/>
</dbReference>
<keyword evidence="4 9" id="KW-0808">Transferase</keyword>
<dbReference type="PATRIC" id="fig|1666911.3.peg.5142"/>
<dbReference type="GO" id="GO:0005886">
    <property type="term" value="C:plasma membrane"/>
    <property type="evidence" value="ECO:0007669"/>
    <property type="project" value="UniProtKB-SubCell"/>
</dbReference>
<evidence type="ECO:0000256" key="7">
    <source>
        <dbReference type="ARBA" id="ARBA00023136"/>
    </source>
</evidence>
<keyword evidence="7 9" id="KW-0472">Membrane</keyword>
<proteinExistence type="inferred from homology"/>
<dbReference type="PIRSF" id="PIRSF016636">
    <property type="entry name" value="AlgI_DltB"/>
    <property type="match status" value="1"/>
</dbReference>
<feature type="transmembrane region" description="Helical" evidence="10">
    <location>
        <begin position="40"/>
        <end position="60"/>
    </location>
</feature>
<dbReference type="EMBL" id="LJZR01000006">
    <property type="protein sequence ID" value="KPQ36430.1"/>
    <property type="molecule type" value="Genomic_DNA"/>
</dbReference>
<sequence>MLFNSIDFFLLLAITLLLYWRATTVFWRQNWLLAASLIFYAYWFPPYLLLLLALSLVAYLGGLQIAASQRAALSFTVVLLLTILGVFKYTQFSVELFNSAASYLTIDPLLPNIPIRIPLGISFICFQLIGYLVDVARQKILPERSFRVFTLFISFFPQLVAGPICRAQELIPQLTHKQSFNLDRFTGGLLLVAIGLLLKVGFADGLAPFVDSVFSSENYSSGYANQPAMLAAVSFSIQIFCDFWGYSTMAVGAALLFGIEVPINFYLPYLATSLKDFWRRWHITLSYWFRDYLYFPLGGSRQGWAITARNLIITMGLCGLWHGASLTFVIWGLMHGIYLVGERWVRSGLLALGQADTVDQVGPSPGWVQRVQPMRPLAGWLVTMAFVTTSWIFFRMTSLNEAVSFTQAAWNLPAGFTSEARAMVSPGIWRLLATFVIVQVPLQRLIDAVHRHQLHISWRLVLSGWLLLLGVIMSAGESFDFIYFEF</sequence>
<evidence type="ECO:0000256" key="9">
    <source>
        <dbReference type="PIRNR" id="PIRNR016636"/>
    </source>
</evidence>
<dbReference type="InterPro" id="IPR051085">
    <property type="entry name" value="MB_O-acyltransferase"/>
</dbReference>
<dbReference type="InterPro" id="IPR004299">
    <property type="entry name" value="MBOAT_fam"/>
</dbReference>
<comment type="subcellular location">
    <subcellularLocation>
        <location evidence="1">Cell membrane</location>
        <topology evidence="1">Multi-pass membrane protein</topology>
    </subcellularLocation>
</comment>